<keyword evidence="1" id="KW-1133">Transmembrane helix</keyword>
<evidence type="ECO:0000256" key="1">
    <source>
        <dbReference type="SAM" id="Phobius"/>
    </source>
</evidence>
<reference evidence="2" key="2">
    <citation type="submission" date="2024-05" db="EMBL/GenBank/DDBJ databases">
        <title>Rhodohalobacter halophilus gen. nov., sp. nov., a moderately halophilic member of the family Balneolaceae.</title>
        <authorList>
            <person name="Xia J."/>
        </authorList>
    </citation>
    <scope>NUCLEOTIDE SEQUENCE</scope>
    <source>
        <strain evidence="2">WB101</strain>
    </source>
</reference>
<name>A0ABS9KCY0_9BACT</name>
<keyword evidence="1" id="KW-0812">Transmembrane</keyword>
<organism evidence="2 3">
    <name type="scientific">Rhodohalobacter sulfatireducens</name>
    <dbReference type="NCBI Taxonomy" id="2911366"/>
    <lineage>
        <taxon>Bacteria</taxon>
        <taxon>Pseudomonadati</taxon>
        <taxon>Balneolota</taxon>
        <taxon>Balneolia</taxon>
        <taxon>Balneolales</taxon>
        <taxon>Balneolaceae</taxon>
        <taxon>Rhodohalobacter</taxon>
    </lineage>
</organism>
<feature type="transmembrane region" description="Helical" evidence="1">
    <location>
        <begin position="12"/>
        <end position="33"/>
    </location>
</feature>
<gene>
    <name evidence="2" type="ORF">L6773_09065</name>
</gene>
<proteinExistence type="predicted"/>
<dbReference type="RefSeq" id="WP_237853570.1">
    <property type="nucleotide sequence ID" value="NZ_JAKLWS010000009.1"/>
</dbReference>
<keyword evidence="3" id="KW-1185">Reference proteome</keyword>
<keyword evidence="1" id="KW-0472">Membrane</keyword>
<evidence type="ECO:0000313" key="2">
    <source>
        <dbReference type="EMBL" id="MCG2588714.1"/>
    </source>
</evidence>
<sequence>MFKVVSIIKSSVYRFQFLNLYILLFILSALFVVSCEPKNEYQQRLETELSKDIRVDSLFLGYYLGMSQEEFYEHSWQLNKQEIVTGQQTIHYKLENLKSPASMEFYPQFKEGQIYQMPVEIHYDGWAPWNRDLFADSLMVDVAQLYEEKYSADFFQAIHPESQKKALIDIQGNRRISIFKRDDRILTIEFLDLTAVENNL</sequence>
<dbReference type="Proteomes" id="UP001165366">
    <property type="component" value="Unassembled WGS sequence"/>
</dbReference>
<protein>
    <submittedName>
        <fullName evidence="2">Uncharacterized protein</fullName>
    </submittedName>
</protein>
<accession>A0ABS9KCY0</accession>
<evidence type="ECO:0000313" key="3">
    <source>
        <dbReference type="Proteomes" id="UP001165366"/>
    </source>
</evidence>
<dbReference type="EMBL" id="JAKLWS010000009">
    <property type="protein sequence ID" value="MCG2588714.1"/>
    <property type="molecule type" value="Genomic_DNA"/>
</dbReference>
<reference evidence="2" key="1">
    <citation type="submission" date="2022-01" db="EMBL/GenBank/DDBJ databases">
        <authorList>
            <person name="Wang Y."/>
        </authorList>
    </citation>
    <scope>NUCLEOTIDE SEQUENCE</scope>
    <source>
        <strain evidence="2">WB101</strain>
    </source>
</reference>
<dbReference type="PROSITE" id="PS51257">
    <property type="entry name" value="PROKAR_LIPOPROTEIN"/>
    <property type="match status" value="1"/>
</dbReference>
<comment type="caution">
    <text evidence="2">The sequence shown here is derived from an EMBL/GenBank/DDBJ whole genome shotgun (WGS) entry which is preliminary data.</text>
</comment>